<accession>A0ACC0N549</accession>
<evidence type="ECO:0000313" key="1">
    <source>
        <dbReference type="EMBL" id="KAI8547693.1"/>
    </source>
</evidence>
<dbReference type="Proteomes" id="UP001062846">
    <property type="component" value="Chromosome 7"/>
</dbReference>
<comment type="caution">
    <text evidence="1">The sequence shown here is derived from an EMBL/GenBank/DDBJ whole genome shotgun (WGS) entry which is preliminary data.</text>
</comment>
<reference evidence="1" key="1">
    <citation type="submission" date="2022-02" db="EMBL/GenBank/DDBJ databases">
        <title>Plant Genome Project.</title>
        <authorList>
            <person name="Zhang R.-G."/>
        </authorList>
    </citation>
    <scope>NUCLEOTIDE SEQUENCE</scope>
    <source>
        <strain evidence="1">AT1</strain>
    </source>
</reference>
<sequence length="124" mass="13830">MDGDGEYDYDIYDEDMYDDEDPYYVDEYNWDPYSTGEGSSAPIPKPRSRRQRILDATRHQKRVNAAQGIINIHNDAYMGNEPCHTSALTGAAWVAELNVGHPKHAGVETTAPNGQHGNVFVGDD</sequence>
<keyword evidence="2" id="KW-1185">Reference proteome</keyword>
<name>A0ACC0N549_RHOML</name>
<gene>
    <name evidence="1" type="ORF">RHMOL_Rhmol07G0216100</name>
</gene>
<organism evidence="1 2">
    <name type="scientific">Rhododendron molle</name>
    <name type="common">Chinese azalea</name>
    <name type="synonym">Azalea mollis</name>
    <dbReference type="NCBI Taxonomy" id="49168"/>
    <lineage>
        <taxon>Eukaryota</taxon>
        <taxon>Viridiplantae</taxon>
        <taxon>Streptophyta</taxon>
        <taxon>Embryophyta</taxon>
        <taxon>Tracheophyta</taxon>
        <taxon>Spermatophyta</taxon>
        <taxon>Magnoliopsida</taxon>
        <taxon>eudicotyledons</taxon>
        <taxon>Gunneridae</taxon>
        <taxon>Pentapetalae</taxon>
        <taxon>asterids</taxon>
        <taxon>Ericales</taxon>
        <taxon>Ericaceae</taxon>
        <taxon>Ericoideae</taxon>
        <taxon>Rhodoreae</taxon>
        <taxon>Rhododendron</taxon>
    </lineage>
</organism>
<protein>
    <submittedName>
        <fullName evidence="1">Uncharacterized protein</fullName>
    </submittedName>
</protein>
<dbReference type="EMBL" id="CM046394">
    <property type="protein sequence ID" value="KAI8547693.1"/>
    <property type="molecule type" value="Genomic_DNA"/>
</dbReference>
<proteinExistence type="predicted"/>
<evidence type="ECO:0000313" key="2">
    <source>
        <dbReference type="Proteomes" id="UP001062846"/>
    </source>
</evidence>